<name>E4N5S6_KITSK</name>
<keyword evidence="1" id="KW-0472">Membrane</keyword>
<dbReference type="RefSeq" id="WP_014133876.1">
    <property type="nucleotide sequence ID" value="NC_016109.1"/>
</dbReference>
<evidence type="ECO:0000256" key="1">
    <source>
        <dbReference type="SAM" id="Phobius"/>
    </source>
</evidence>
<dbReference type="eggNOG" id="ENOG50320UA">
    <property type="taxonomic scope" value="Bacteria"/>
</dbReference>
<dbReference type="AlphaFoldDB" id="E4N5S6"/>
<keyword evidence="3" id="KW-1185">Reference proteome</keyword>
<dbReference type="STRING" id="452652.KSE_07170"/>
<keyword evidence="1" id="KW-0812">Transmembrane</keyword>
<keyword evidence="1" id="KW-1133">Transmembrane helix</keyword>
<protein>
    <submittedName>
        <fullName evidence="2">Uncharacterized protein</fullName>
    </submittedName>
</protein>
<organism evidence="2 3">
    <name type="scientific">Kitasatospora setae (strain ATCC 33774 / DSM 43861 / JCM 3304 / KCC A-0304 / NBRC 14216 / KM-6054)</name>
    <name type="common">Streptomyces setae</name>
    <dbReference type="NCBI Taxonomy" id="452652"/>
    <lineage>
        <taxon>Bacteria</taxon>
        <taxon>Bacillati</taxon>
        <taxon>Actinomycetota</taxon>
        <taxon>Actinomycetes</taxon>
        <taxon>Kitasatosporales</taxon>
        <taxon>Streptomycetaceae</taxon>
        <taxon>Kitasatospora</taxon>
    </lineage>
</organism>
<dbReference type="KEGG" id="ksk:KSE_07170"/>
<sequence length="86" mass="9532">MTRLTLVTGFLTLGLCTLPAGVVLGFAMLVPNDGRRWVCCFVALAVALIATSYGPDWIEGWQRRRRAQVRVRAALCREAGERRAAR</sequence>
<gene>
    <name evidence="2" type="ordered locus">KSE_07170</name>
</gene>
<evidence type="ECO:0000313" key="2">
    <source>
        <dbReference type="EMBL" id="BAJ26557.1"/>
    </source>
</evidence>
<proteinExistence type="predicted"/>
<reference evidence="2 3" key="1">
    <citation type="journal article" date="2010" name="DNA Res.">
        <title>Genome sequence of Kitasatospora setae NBRC 14216T: an evolutionary snapshot of the family Streptomycetaceae.</title>
        <authorList>
            <person name="Ichikawa N."/>
            <person name="Oguchi A."/>
            <person name="Ikeda H."/>
            <person name="Ishikawa J."/>
            <person name="Kitani S."/>
            <person name="Watanabe Y."/>
            <person name="Nakamura S."/>
            <person name="Katano Y."/>
            <person name="Kishi E."/>
            <person name="Sasagawa M."/>
            <person name="Ankai A."/>
            <person name="Fukui S."/>
            <person name="Hashimoto Y."/>
            <person name="Kamata S."/>
            <person name="Otoguro M."/>
            <person name="Tanikawa S."/>
            <person name="Nihira T."/>
            <person name="Horinouchi S."/>
            <person name="Ohnishi Y."/>
            <person name="Hayakawa M."/>
            <person name="Kuzuyama T."/>
            <person name="Arisawa A."/>
            <person name="Nomoto F."/>
            <person name="Miura H."/>
            <person name="Takahashi Y."/>
            <person name="Fujita N."/>
        </authorList>
    </citation>
    <scope>NUCLEOTIDE SEQUENCE [LARGE SCALE GENOMIC DNA]</scope>
    <source>
        <strain evidence="3">ATCC 33774 / DSM 43861 / JCM 3304 / KCC A-0304 / NBRC 14216 / KM-6054</strain>
    </source>
</reference>
<dbReference type="EMBL" id="AP010968">
    <property type="protein sequence ID" value="BAJ26557.1"/>
    <property type="molecule type" value="Genomic_DNA"/>
</dbReference>
<dbReference type="Proteomes" id="UP000007076">
    <property type="component" value="Chromosome"/>
</dbReference>
<evidence type="ECO:0000313" key="3">
    <source>
        <dbReference type="Proteomes" id="UP000007076"/>
    </source>
</evidence>
<dbReference type="HOGENOM" id="CLU_2617307_0_0_11"/>
<accession>E4N5S6</accession>
<feature type="transmembrane region" description="Helical" evidence="1">
    <location>
        <begin position="35"/>
        <end position="55"/>
    </location>
</feature>